<dbReference type="GeneID" id="5326347"/>
<proteinExistence type="inferred from homology"/>
<dbReference type="eggNOG" id="arCOG03215">
    <property type="taxonomic scope" value="Archaea"/>
</dbReference>
<organism evidence="2 3">
    <name type="scientific">Methanococcus aeolicus (strain ATCC BAA-1280 / DSM 17508 / OCM 812 / Nankai-3)</name>
    <dbReference type="NCBI Taxonomy" id="419665"/>
    <lineage>
        <taxon>Archaea</taxon>
        <taxon>Methanobacteriati</taxon>
        <taxon>Methanobacteriota</taxon>
        <taxon>Methanomada group</taxon>
        <taxon>Methanococci</taxon>
        <taxon>Methanococcales</taxon>
        <taxon>Methanococcaceae</taxon>
        <taxon>Methanococcus</taxon>
    </lineage>
</organism>
<evidence type="ECO:0000313" key="2">
    <source>
        <dbReference type="EMBL" id="ABR56680.1"/>
    </source>
</evidence>
<dbReference type="OrthoDB" id="81482at2157"/>
<dbReference type="STRING" id="419665.Maeo_1103"/>
<name>A6UW08_META3</name>
<dbReference type="NCBIfam" id="NF002176">
    <property type="entry name" value="PRK01022.1-4"/>
    <property type="match status" value="1"/>
</dbReference>
<dbReference type="Pfam" id="PF09888">
    <property type="entry name" value="DUF2115"/>
    <property type="match status" value="1"/>
</dbReference>
<evidence type="ECO:0000313" key="3">
    <source>
        <dbReference type="Proteomes" id="UP000001106"/>
    </source>
</evidence>
<evidence type="ECO:0000256" key="1">
    <source>
        <dbReference type="HAMAP-Rule" id="MF_00763"/>
    </source>
</evidence>
<dbReference type="Proteomes" id="UP000001106">
    <property type="component" value="Chromosome"/>
</dbReference>
<reference evidence="2" key="1">
    <citation type="submission" date="2007-06" db="EMBL/GenBank/DDBJ databases">
        <title>Complete sequence of Methanococcus aeolicus Nankai-3.</title>
        <authorList>
            <consortium name="US DOE Joint Genome Institute"/>
            <person name="Copeland A."/>
            <person name="Lucas S."/>
            <person name="Lapidus A."/>
            <person name="Barry K."/>
            <person name="Glavina del Rio T."/>
            <person name="Dalin E."/>
            <person name="Tice H."/>
            <person name="Pitluck S."/>
            <person name="Chain P."/>
            <person name="Malfatti S."/>
            <person name="Shin M."/>
            <person name="Vergez L."/>
            <person name="Schmutz J."/>
            <person name="Larimer F."/>
            <person name="Land M."/>
            <person name="Hauser L."/>
            <person name="Kyrpides N."/>
            <person name="Lykidis A."/>
            <person name="Sieprawska-Lupa M."/>
            <person name="Whitman W.B."/>
            <person name="Richardson P."/>
        </authorList>
    </citation>
    <scope>NUCLEOTIDE SEQUENCE [LARGE SCALE GENOMIC DNA]</scope>
    <source>
        <strain evidence="2">Nankai-3</strain>
    </source>
</reference>
<comment type="similarity">
    <text evidence="1">Belongs to the UPF0305 family.</text>
</comment>
<dbReference type="HOGENOM" id="CLU_089549_1_0_2"/>
<dbReference type="EMBL" id="CP000743">
    <property type="protein sequence ID" value="ABR56680.1"/>
    <property type="molecule type" value="Genomic_DNA"/>
</dbReference>
<protein>
    <recommendedName>
        <fullName evidence="1">UPF0305 protein Maeo_1103</fullName>
    </recommendedName>
</protein>
<dbReference type="HAMAP" id="MF_00763">
    <property type="entry name" value="UPF0305"/>
    <property type="match status" value="1"/>
</dbReference>
<sequence>MNKMELLDILKKLSNNFGVYELMNVRIFLEKDMAHVPKEYRTHYINSYIGYYSKLLNNMKTIIPKNNNIGDKDCPIDEEKYNKLMDRIEQLKPEDSKGSSFIKLSKIVVPYLVFIEGIPLHPVGMKFPGGNRVIKKNNNYYCPVKNKQDNKYSLCEFCICKDYNELDKK</sequence>
<dbReference type="RefSeq" id="WP_011973812.1">
    <property type="nucleotide sequence ID" value="NC_009635.1"/>
</dbReference>
<gene>
    <name evidence="2" type="ordered locus">Maeo_1103</name>
</gene>
<dbReference type="KEGG" id="mae:Maeo_1103"/>
<dbReference type="AlphaFoldDB" id="A6UW08"/>
<accession>A6UW08</accession>
<dbReference type="InterPro" id="IPR019215">
    <property type="entry name" value="DUF2115"/>
</dbReference>
<keyword evidence="3" id="KW-1185">Reference proteome</keyword>